<gene>
    <name evidence="3" type="ORF">IFM89_010187</name>
</gene>
<feature type="domain" description="PORR" evidence="2">
    <location>
        <begin position="31"/>
        <end position="358"/>
    </location>
</feature>
<organism evidence="3 4">
    <name type="scientific">Coptis chinensis</name>
    <dbReference type="NCBI Taxonomy" id="261450"/>
    <lineage>
        <taxon>Eukaryota</taxon>
        <taxon>Viridiplantae</taxon>
        <taxon>Streptophyta</taxon>
        <taxon>Embryophyta</taxon>
        <taxon>Tracheophyta</taxon>
        <taxon>Spermatophyta</taxon>
        <taxon>Magnoliopsida</taxon>
        <taxon>Ranunculales</taxon>
        <taxon>Ranunculaceae</taxon>
        <taxon>Coptidoideae</taxon>
        <taxon>Coptis</taxon>
    </lineage>
</organism>
<dbReference type="Proteomes" id="UP000631114">
    <property type="component" value="Unassembled WGS sequence"/>
</dbReference>
<protein>
    <recommendedName>
        <fullName evidence="2">PORR domain-containing protein</fullName>
    </recommendedName>
</protein>
<dbReference type="InterPro" id="IPR045040">
    <property type="entry name" value="PORR_fam"/>
</dbReference>
<evidence type="ECO:0000256" key="1">
    <source>
        <dbReference type="SAM" id="MobiDB-lite"/>
    </source>
</evidence>
<accession>A0A835LAR0</accession>
<proteinExistence type="predicted"/>
<comment type="caution">
    <text evidence="3">The sequence shown here is derived from an EMBL/GenBank/DDBJ whole genome shotgun (WGS) entry which is preliminary data.</text>
</comment>
<dbReference type="InterPro" id="IPR021099">
    <property type="entry name" value="PORR_domain"/>
</dbReference>
<dbReference type="OrthoDB" id="1716100at2759"/>
<dbReference type="PANTHER" id="PTHR31476:SF6">
    <property type="entry name" value="EMB|CAB68190.1"/>
    <property type="match status" value="1"/>
</dbReference>
<evidence type="ECO:0000259" key="2">
    <source>
        <dbReference type="Pfam" id="PF11955"/>
    </source>
</evidence>
<reference evidence="3 4" key="1">
    <citation type="submission" date="2020-10" db="EMBL/GenBank/DDBJ databases">
        <title>The Coptis chinensis genome and diversification of protoberbering-type alkaloids.</title>
        <authorList>
            <person name="Wang B."/>
            <person name="Shu S."/>
            <person name="Song C."/>
            <person name="Liu Y."/>
        </authorList>
    </citation>
    <scope>NUCLEOTIDE SEQUENCE [LARGE SCALE GENOMIC DNA]</scope>
    <source>
        <strain evidence="3">HL-2020</strain>
        <tissue evidence="3">Leaf</tissue>
    </source>
</reference>
<dbReference type="AlphaFoldDB" id="A0A835LAR0"/>
<evidence type="ECO:0000313" key="3">
    <source>
        <dbReference type="EMBL" id="KAF9588428.1"/>
    </source>
</evidence>
<feature type="compositionally biased region" description="Acidic residues" evidence="1">
    <location>
        <begin position="391"/>
        <end position="402"/>
    </location>
</feature>
<dbReference type="Pfam" id="PF11955">
    <property type="entry name" value="PORR"/>
    <property type="match status" value="1"/>
</dbReference>
<name>A0A835LAR0_9MAGN</name>
<dbReference type="EMBL" id="JADFTS010000009">
    <property type="protein sequence ID" value="KAF9588428.1"/>
    <property type="molecule type" value="Genomic_DNA"/>
</dbReference>
<dbReference type="PANTHER" id="PTHR31476">
    <property type="entry name" value="PROTEIN WHAT'S THIS FACTOR 1 HOMOLOG, CHLOROPLASTIC"/>
    <property type="match status" value="1"/>
</dbReference>
<keyword evidence="4" id="KW-1185">Reference proteome</keyword>
<evidence type="ECO:0000313" key="4">
    <source>
        <dbReference type="Proteomes" id="UP000631114"/>
    </source>
</evidence>
<dbReference type="GO" id="GO:0003723">
    <property type="term" value="F:RNA binding"/>
    <property type="evidence" value="ECO:0007669"/>
    <property type="project" value="InterPro"/>
</dbReference>
<feature type="region of interest" description="Disordered" evidence="1">
    <location>
        <begin position="368"/>
        <end position="402"/>
    </location>
</feature>
<sequence>MFVRIRWHERNKVSFAYQQTASLVNIKLKWVKDRALDAVVAQEKDLRPVCLLVSTIYSAPSHCLPIYHLSRQRRQLGLPEDLKLSALIRRYPTLFHEIPVNVKGGSIPWFQLTNEALRLHQEEFDIFQKNETDLVQRLQKLLMLTRERILPLQTVEQLKWDMGLPYDYQHSLIPRYSQLFSFVRLPDDRIGLKLIYWDECLAISQLQKNALASIYGKSDQQLAFPVGFTRGFGLKRKCMKWLEEWQRLPYTSPYTDASHLDSRTDVFEKRIVGVFHELLNLMIQRKTEHRNMSNLRKPLGLPQKFTKVFGRHPGIFYISQKCSTQTVILREAYDRQELLNKHPLVAIRESYATLMNIGFLNRSRGLYKKSTPEDQEDDDHQNIISDYELSTAEDQEEEDYRS</sequence>